<evidence type="ECO:0000313" key="3">
    <source>
        <dbReference type="Proteomes" id="UP000184111"/>
    </source>
</evidence>
<keyword evidence="1" id="KW-1133">Transmembrane helix</keyword>
<dbReference type="AlphaFoldDB" id="A0A1M6Z0B6"/>
<dbReference type="EMBL" id="FRBI01000003">
    <property type="protein sequence ID" value="SHL23948.1"/>
    <property type="molecule type" value="Genomic_DNA"/>
</dbReference>
<protein>
    <recommendedName>
        <fullName evidence="4">Lipoprotein</fullName>
    </recommendedName>
</protein>
<keyword evidence="1" id="KW-0812">Transmembrane</keyword>
<dbReference type="Proteomes" id="UP000184111">
    <property type="component" value="Unassembled WGS sequence"/>
</dbReference>
<dbReference type="STRING" id="310782.SAMN05216499_103184"/>
<feature type="transmembrane region" description="Helical" evidence="1">
    <location>
        <begin position="29"/>
        <end position="47"/>
    </location>
</feature>
<name>A0A1M6Z0B6_9ACTN</name>
<keyword evidence="1" id="KW-0472">Membrane</keyword>
<proteinExistence type="predicted"/>
<dbReference type="PROSITE" id="PS51257">
    <property type="entry name" value="PROKAR_LIPOPROTEIN"/>
    <property type="match status" value="1"/>
</dbReference>
<gene>
    <name evidence="2" type="ORF">SAMN05216499_103184</name>
</gene>
<evidence type="ECO:0008006" key="4">
    <source>
        <dbReference type="Google" id="ProtNLM"/>
    </source>
</evidence>
<evidence type="ECO:0000313" key="2">
    <source>
        <dbReference type="EMBL" id="SHL23948.1"/>
    </source>
</evidence>
<keyword evidence="3" id="KW-1185">Reference proteome</keyword>
<organism evidence="2 3">
    <name type="scientific">Actinacidiphila paucisporea</name>
    <dbReference type="NCBI Taxonomy" id="310782"/>
    <lineage>
        <taxon>Bacteria</taxon>
        <taxon>Bacillati</taxon>
        <taxon>Actinomycetota</taxon>
        <taxon>Actinomycetes</taxon>
        <taxon>Kitasatosporales</taxon>
        <taxon>Streptomycetaceae</taxon>
        <taxon>Actinacidiphila</taxon>
    </lineage>
</organism>
<reference evidence="2 3" key="1">
    <citation type="submission" date="2016-11" db="EMBL/GenBank/DDBJ databases">
        <authorList>
            <person name="Jaros S."/>
            <person name="Januszkiewicz K."/>
            <person name="Wedrychowicz H."/>
        </authorList>
    </citation>
    <scope>NUCLEOTIDE SEQUENCE [LARGE SCALE GENOMIC DNA]</scope>
    <source>
        <strain evidence="2 3">CGMCC 4.2025</strain>
    </source>
</reference>
<evidence type="ECO:0000256" key="1">
    <source>
        <dbReference type="SAM" id="Phobius"/>
    </source>
</evidence>
<accession>A0A1M6Z0B6</accession>
<sequence length="55" mass="5903">MRDLNILSLVMTALIAVCACITFGITDDAWVQGLSAGTALLAVLGGWRELRAVRR</sequence>